<protein>
    <recommendedName>
        <fullName evidence="3 9">Gluconokinase</fullName>
        <ecNumber evidence="3 9">2.7.1.12</ecNumber>
    </recommendedName>
</protein>
<comment type="catalytic activity">
    <reaction evidence="8 9">
        <text>D-gluconate + ATP = 6-phospho-D-gluconate + ADP + H(+)</text>
        <dbReference type="Rhea" id="RHEA:19433"/>
        <dbReference type="ChEBI" id="CHEBI:15378"/>
        <dbReference type="ChEBI" id="CHEBI:18391"/>
        <dbReference type="ChEBI" id="CHEBI:30616"/>
        <dbReference type="ChEBI" id="CHEBI:58759"/>
        <dbReference type="ChEBI" id="CHEBI:456216"/>
        <dbReference type="EC" id="2.7.1.12"/>
    </reaction>
</comment>
<dbReference type="PANTHER" id="PTHR43442:SF3">
    <property type="entry name" value="GLUCONOKINASE-RELATED"/>
    <property type="match status" value="1"/>
</dbReference>
<keyword evidence="4 9" id="KW-0808">Transferase</keyword>
<keyword evidence="7 9" id="KW-0067">ATP-binding</keyword>
<dbReference type="GO" id="GO:0005524">
    <property type="term" value="F:ATP binding"/>
    <property type="evidence" value="ECO:0007669"/>
    <property type="project" value="UniProtKB-KW"/>
</dbReference>
<evidence type="ECO:0000256" key="3">
    <source>
        <dbReference type="ARBA" id="ARBA00012054"/>
    </source>
</evidence>
<name>U2RTR0_LEIAQ</name>
<dbReference type="InterPro" id="IPR006001">
    <property type="entry name" value="Therm_gnt_kin"/>
</dbReference>
<evidence type="ECO:0000256" key="1">
    <source>
        <dbReference type="ARBA" id="ARBA00004761"/>
    </source>
</evidence>
<evidence type="ECO:0000256" key="5">
    <source>
        <dbReference type="ARBA" id="ARBA00022741"/>
    </source>
</evidence>
<dbReference type="Proteomes" id="UP000016605">
    <property type="component" value="Unassembled WGS sequence"/>
</dbReference>
<sequence>MTAGQSLPSRGTILEGSRTEGATVGPLVVVMGVSGSGKSTVGALVAERLGVVFVDGDALHPAANVAKMASGIPLTDADREPWLDAVGLTLAEAAADGLVLACSALKRVYRDRIRSHAPATLFAELDGTEQELAARMVRPGHFMPPSLLASQLATLQPLQDDEPGLRLSIAETPDALAATIADRARAEFR</sequence>
<dbReference type="EMBL" id="AWVQ01000180">
    <property type="protein sequence ID" value="ERK72166.1"/>
    <property type="molecule type" value="Genomic_DNA"/>
</dbReference>
<accession>U2RTR0</accession>
<dbReference type="GO" id="GO:0005975">
    <property type="term" value="P:carbohydrate metabolic process"/>
    <property type="evidence" value="ECO:0007669"/>
    <property type="project" value="InterPro"/>
</dbReference>
<reference evidence="10 11" key="1">
    <citation type="submission" date="2013-08" db="EMBL/GenBank/DDBJ databases">
        <authorList>
            <person name="Weinstock G."/>
            <person name="Sodergren E."/>
            <person name="Wylie T."/>
            <person name="Fulton L."/>
            <person name="Fulton R."/>
            <person name="Fronick C."/>
            <person name="O'Laughlin M."/>
            <person name="Godfrey J."/>
            <person name="Miner T."/>
            <person name="Herter B."/>
            <person name="Appelbaum E."/>
            <person name="Cordes M."/>
            <person name="Lek S."/>
            <person name="Wollam A."/>
            <person name="Pepin K.H."/>
            <person name="Palsikar V.B."/>
            <person name="Mitreva M."/>
            <person name="Wilson R.K."/>
        </authorList>
    </citation>
    <scope>NUCLEOTIDE SEQUENCE [LARGE SCALE GENOMIC DNA]</scope>
    <source>
        <strain evidence="10 11">ATCC 14665</strain>
    </source>
</reference>
<comment type="pathway">
    <text evidence="1">Carbohydrate acid metabolism.</text>
</comment>
<evidence type="ECO:0000313" key="10">
    <source>
        <dbReference type="EMBL" id="ERK72166.1"/>
    </source>
</evidence>
<dbReference type="HOGENOM" id="CLU_077168_4_1_11"/>
<dbReference type="CDD" id="cd02021">
    <property type="entry name" value="GntK"/>
    <property type="match status" value="1"/>
</dbReference>
<evidence type="ECO:0000256" key="9">
    <source>
        <dbReference type="RuleBase" id="RU363066"/>
    </source>
</evidence>
<dbReference type="InterPro" id="IPR027417">
    <property type="entry name" value="P-loop_NTPase"/>
</dbReference>
<organism evidence="10 11">
    <name type="scientific">Leifsonia aquatica ATCC 14665</name>
    <dbReference type="NCBI Taxonomy" id="1358026"/>
    <lineage>
        <taxon>Bacteria</taxon>
        <taxon>Bacillati</taxon>
        <taxon>Actinomycetota</taxon>
        <taxon>Actinomycetes</taxon>
        <taxon>Micrococcales</taxon>
        <taxon>Microbacteriaceae</taxon>
        <taxon>Leifsonia</taxon>
    </lineage>
</organism>
<dbReference type="EC" id="2.7.1.12" evidence="3 9"/>
<evidence type="ECO:0000256" key="6">
    <source>
        <dbReference type="ARBA" id="ARBA00022777"/>
    </source>
</evidence>
<dbReference type="Pfam" id="PF13671">
    <property type="entry name" value="AAA_33"/>
    <property type="match status" value="1"/>
</dbReference>
<keyword evidence="6 9" id="KW-0418">Kinase</keyword>
<dbReference type="NCBIfam" id="TIGR01313">
    <property type="entry name" value="therm_gnt_kin"/>
    <property type="match status" value="1"/>
</dbReference>
<keyword evidence="5 9" id="KW-0547">Nucleotide-binding</keyword>
<dbReference type="OrthoDB" id="9795716at2"/>
<dbReference type="Gene3D" id="3.40.50.300">
    <property type="entry name" value="P-loop containing nucleotide triphosphate hydrolases"/>
    <property type="match status" value="1"/>
</dbReference>
<evidence type="ECO:0000256" key="8">
    <source>
        <dbReference type="ARBA" id="ARBA00048090"/>
    </source>
</evidence>
<dbReference type="PATRIC" id="fig|1358026.3.peg.1254"/>
<dbReference type="GO" id="GO:0046316">
    <property type="term" value="F:gluconokinase activity"/>
    <property type="evidence" value="ECO:0007669"/>
    <property type="project" value="UniProtKB-EC"/>
</dbReference>
<proteinExistence type="inferred from homology"/>
<gene>
    <name evidence="10" type="ORF">N136_01476</name>
</gene>
<evidence type="ECO:0000256" key="4">
    <source>
        <dbReference type="ARBA" id="ARBA00022679"/>
    </source>
</evidence>
<dbReference type="SUPFAM" id="SSF52540">
    <property type="entry name" value="P-loop containing nucleoside triphosphate hydrolases"/>
    <property type="match status" value="1"/>
</dbReference>
<evidence type="ECO:0000256" key="7">
    <source>
        <dbReference type="ARBA" id="ARBA00022840"/>
    </source>
</evidence>
<dbReference type="GO" id="GO:0005737">
    <property type="term" value="C:cytoplasm"/>
    <property type="evidence" value="ECO:0007669"/>
    <property type="project" value="TreeGrafter"/>
</dbReference>
<comment type="similarity">
    <text evidence="2 9">Belongs to the gluconokinase GntK/GntV family.</text>
</comment>
<dbReference type="PANTHER" id="PTHR43442">
    <property type="entry name" value="GLUCONOKINASE-RELATED"/>
    <property type="match status" value="1"/>
</dbReference>
<evidence type="ECO:0000313" key="11">
    <source>
        <dbReference type="Proteomes" id="UP000016605"/>
    </source>
</evidence>
<dbReference type="AlphaFoldDB" id="U2RTR0"/>
<evidence type="ECO:0000256" key="2">
    <source>
        <dbReference type="ARBA" id="ARBA00008420"/>
    </source>
</evidence>
<comment type="caution">
    <text evidence="10">The sequence shown here is derived from an EMBL/GenBank/DDBJ whole genome shotgun (WGS) entry which is preliminary data.</text>
</comment>